<dbReference type="eggNOG" id="ENOG50329DH">
    <property type="taxonomic scope" value="Bacteria"/>
</dbReference>
<dbReference type="STRING" id="1905730.W5S_1639"/>
<sequence length="283" mass="33359">MKNLSDKDIKEIKKWLNIDTYRQFENISLERLYHELVMRSLFFKSDQSDDERWMDKIYANSLFRGDLFLITDSRMNQLKTEARLSLSPYFSVTMTGRLANLCFDGMKKSLFGWDNVDDYWIDEKVDKIPVAEAMPVLCEYRVMIEIDLTNGSDEEIAESLKAMLPQWRKIRKIEPESLDTIRFGHSTIKKIIDYRLIPLLDMLTWAKHHDIRVSDAHLSSLLYDHADKEGRIRANNQIKDTDRPLALKAVCKPFILQFHHFLNKNNHLKEMRVSDVITLADKD</sequence>
<dbReference type="EMBL" id="CP003415">
    <property type="protein sequence ID" value="AFI89731.1"/>
    <property type="molecule type" value="Genomic_DNA"/>
</dbReference>
<dbReference type="InterPro" id="IPR045664">
    <property type="entry name" value="DUF6387"/>
</dbReference>
<organism evidence="1 2">
    <name type="scientific">Pectobacterium parmentieri</name>
    <dbReference type="NCBI Taxonomy" id="1905730"/>
    <lineage>
        <taxon>Bacteria</taxon>
        <taxon>Pseudomonadati</taxon>
        <taxon>Pseudomonadota</taxon>
        <taxon>Gammaproteobacteria</taxon>
        <taxon>Enterobacterales</taxon>
        <taxon>Pectobacteriaceae</taxon>
        <taxon>Pectobacterium</taxon>
    </lineage>
</organism>
<dbReference type="KEGG" id="ppar:A8F97_10630"/>
<dbReference type="PATRIC" id="fig|1166016.3.peg.1655"/>
<gene>
    <name evidence="1" type="ordered locus">W5S_1639</name>
</gene>
<dbReference type="HOGENOM" id="CLU_081533_0_0_6"/>
<proteinExistence type="predicted"/>
<dbReference type="RefSeq" id="WP_014699389.1">
    <property type="nucleotide sequence ID" value="NC_017845.1"/>
</dbReference>
<dbReference type="Proteomes" id="UP000008044">
    <property type="component" value="Chromosome"/>
</dbReference>
<dbReference type="OrthoDB" id="6505430at2"/>
<protein>
    <submittedName>
        <fullName evidence="1">Uncharacterized protein</fullName>
    </submittedName>
</protein>
<name>A0A0H3I722_PECPM</name>
<evidence type="ECO:0000313" key="2">
    <source>
        <dbReference type="Proteomes" id="UP000008044"/>
    </source>
</evidence>
<dbReference type="Pfam" id="PF19924">
    <property type="entry name" value="DUF6387"/>
    <property type="match status" value="1"/>
</dbReference>
<dbReference type="AlphaFoldDB" id="A0A0H3I722"/>
<reference evidence="1 2" key="1">
    <citation type="journal article" date="2012" name="J. Bacteriol.">
        <title>Genome sequence of Pectobacterium sp. strain SCC3193.</title>
        <authorList>
            <person name="Koskinen J.P."/>
            <person name="Laine P."/>
            <person name="Niemi O."/>
            <person name="Nykyri J."/>
            <person name="Harjunpaa H."/>
            <person name="Auvinen P."/>
            <person name="Paulin L."/>
            <person name="Pirhonen M."/>
            <person name="Palva T."/>
            <person name="Holm L."/>
        </authorList>
    </citation>
    <scope>NUCLEOTIDE SEQUENCE [LARGE SCALE GENOMIC DNA]</scope>
    <source>
        <strain evidence="1 2">SCC3193</strain>
    </source>
</reference>
<evidence type="ECO:0000313" key="1">
    <source>
        <dbReference type="EMBL" id="AFI89731.1"/>
    </source>
</evidence>
<dbReference type="KEGG" id="pec:W5S_1639"/>
<accession>A0A0H3I722</accession>
<dbReference type="GeneID" id="45849920"/>